<reference evidence="2 3" key="1">
    <citation type="submission" date="2016-03" db="EMBL/GenBank/DDBJ databases">
        <authorList>
            <person name="Ploux O."/>
        </authorList>
    </citation>
    <scope>NUCLEOTIDE SEQUENCE [LARGE SCALE GENOMIC DNA]</scope>
    <source>
        <strain evidence="2 3">URUG2</strain>
    </source>
</reference>
<dbReference type="AlphaFoldDB" id="A0A2D3UU99"/>
<feature type="signal peptide" evidence="1">
    <location>
        <begin position="1"/>
        <end position="26"/>
    </location>
</feature>
<evidence type="ECO:0000256" key="1">
    <source>
        <dbReference type="SAM" id="SignalP"/>
    </source>
</evidence>
<dbReference type="RefSeq" id="XP_023623383.1">
    <property type="nucleotide sequence ID" value="XM_023767615.1"/>
</dbReference>
<dbReference type="InterPro" id="IPR021848">
    <property type="entry name" value="HODM_asu-like"/>
</dbReference>
<dbReference type="EMBL" id="FJUY01000002">
    <property type="protein sequence ID" value="CZT16490.1"/>
    <property type="molecule type" value="Genomic_DNA"/>
</dbReference>
<name>A0A2D3UU99_9PEZI</name>
<accession>A0A2D3UU99</accession>
<dbReference type="STRING" id="112498.A0A2D3UU99"/>
<keyword evidence="1" id="KW-0732">Signal</keyword>
<organism evidence="2 3">
    <name type="scientific">Ramularia collo-cygni</name>
    <dbReference type="NCBI Taxonomy" id="112498"/>
    <lineage>
        <taxon>Eukaryota</taxon>
        <taxon>Fungi</taxon>
        <taxon>Dikarya</taxon>
        <taxon>Ascomycota</taxon>
        <taxon>Pezizomycotina</taxon>
        <taxon>Dothideomycetes</taxon>
        <taxon>Dothideomycetidae</taxon>
        <taxon>Mycosphaerellales</taxon>
        <taxon>Mycosphaerellaceae</taxon>
        <taxon>Ramularia</taxon>
    </lineage>
</organism>
<dbReference type="Proteomes" id="UP000225277">
    <property type="component" value="Unassembled WGS sequence"/>
</dbReference>
<keyword evidence="3" id="KW-1185">Reference proteome</keyword>
<protein>
    <recommendedName>
        <fullName evidence="4">HRQ family protein 2</fullName>
    </recommendedName>
</protein>
<dbReference type="OrthoDB" id="5043642at2759"/>
<dbReference type="Pfam" id="PF11927">
    <property type="entry name" value="HODM_asu-like"/>
    <property type="match status" value="1"/>
</dbReference>
<feature type="chain" id="PRO_5013830850" description="HRQ family protein 2" evidence="1">
    <location>
        <begin position="27"/>
        <end position="374"/>
    </location>
</feature>
<dbReference type="GeneID" id="35597553"/>
<evidence type="ECO:0000313" key="2">
    <source>
        <dbReference type="EMBL" id="CZT16490.1"/>
    </source>
</evidence>
<proteinExistence type="predicted"/>
<gene>
    <name evidence="2" type="ORF">RCC_02333</name>
</gene>
<evidence type="ECO:0000313" key="3">
    <source>
        <dbReference type="Proteomes" id="UP000225277"/>
    </source>
</evidence>
<evidence type="ECO:0008006" key="4">
    <source>
        <dbReference type="Google" id="ProtNLM"/>
    </source>
</evidence>
<sequence length="374" mass="42564">MIPNSVIAAFAGLALFVLWRLYKVLCQQRQQAQQDSKQCSEQAEEKNPYTNIEPLPDFKWAETPPIRNANLKPKYHLTMALENVNLSETIALDNTYADRMKFRRSTIDKNPDATMQCNPVGVPAVLELHDWIFRTYLPTRFPSIYHLTPENSLFNTVSNTSVPLVPASPLRALDALGEHVDTDFVLLLPTSKAADGSPIYHLQAFVCCCPMGFSLRQKSGMPLAEIHSPVPGYKAKLEKSMDRFFARLECAKPVKRSNWTITTDDVLFKEDGTHFHSPSYEDESEEIKQQRRDVVVENCRLRSERQILFRLPNTKAIVFAFKTYLYKLSEAKEEGYAEALADAIEGLKTGNVPEMNHYKRGTVWAEPVVDYLRG</sequence>